<dbReference type="Proteomes" id="UP000539985">
    <property type="component" value="Unassembled WGS sequence"/>
</dbReference>
<keyword evidence="1" id="KW-0540">Nuclease</keyword>
<comment type="caution">
    <text evidence="1">The sequence shown here is derived from an EMBL/GenBank/DDBJ whole genome shotgun (WGS) entry which is preliminary data.</text>
</comment>
<proteinExistence type="predicted"/>
<accession>A0A7Y8C3K2</accession>
<sequence length="341" mass="38454">MRAVIRKTAKLPDAMSGDTSPAAKELQKLQRYFSAPTGSPPAFAVYKSDSVKKQLDELFHGKCAYCESFYASTAPVDVEHYRPKGAVSESSDHPGYWWIAMDWDNLLPSCIDCNRKRKQITPRLSNKLLTLQENRQGFSDSSVVLTGKKDSFPILGPRAMSATADLAAEYPLLLDPCRDNPDDHLRFHIDRANLIGLVLPRPHQGADLPGVVDVDATMLPMIREALEGGLSLKGILSIHVYGLNRLGLVQERTRLLRQLEFLEMFALEMRLMADELEPDPDVPILDAQDQVRRLRDERIAKRLRLLQEQILGQMKAMARPDAPYSAMVREWIEGFKARLMS</sequence>
<protein>
    <submittedName>
        <fullName evidence="1">Endonuclease</fullName>
    </submittedName>
</protein>
<name>A0A7Y8C3K2_9PSED</name>
<dbReference type="InterPro" id="IPR003615">
    <property type="entry name" value="HNH_nuc"/>
</dbReference>
<dbReference type="Gene3D" id="1.10.30.50">
    <property type="match status" value="1"/>
</dbReference>
<keyword evidence="1" id="KW-0255">Endonuclease</keyword>
<dbReference type="GO" id="GO:0004519">
    <property type="term" value="F:endonuclease activity"/>
    <property type="evidence" value="ECO:0007669"/>
    <property type="project" value="UniProtKB-KW"/>
</dbReference>
<dbReference type="EMBL" id="JACAQB010000016">
    <property type="protein sequence ID" value="NWB98670.1"/>
    <property type="molecule type" value="Genomic_DNA"/>
</dbReference>
<dbReference type="RefSeq" id="WP_177104385.1">
    <property type="nucleotide sequence ID" value="NZ_JACAQB010000016.1"/>
</dbReference>
<reference evidence="1 2" key="1">
    <citation type="submission" date="2020-04" db="EMBL/GenBank/DDBJ databases">
        <title>Molecular characterization of pseudomonads from Agaricus bisporus reveal novel blotch 2 pathogens in Western Europe.</title>
        <authorList>
            <person name="Taparia T."/>
            <person name="Krijger M."/>
            <person name="Haynes E."/>
            <person name="Elpinstone J.G."/>
            <person name="Noble R."/>
            <person name="Van Der Wolf J."/>
        </authorList>
    </citation>
    <scope>NUCLEOTIDE SEQUENCE [LARGE SCALE GENOMIC DNA]</scope>
    <source>
        <strain evidence="1 2">H7001</strain>
    </source>
</reference>
<evidence type="ECO:0000313" key="2">
    <source>
        <dbReference type="Proteomes" id="UP000539985"/>
    </source>
</evidence>
<gene>
    <name evidence="1" type="ORF">HX882_22510</name>
</gene>
<organism evidence="1 2">
    <name type="scientific">Pseudomonas gingeri</name>
    <dbReference type="NCBI Taxonomy" id="117681"/>
    <lineage>
        <taxon>Bacteria</taxon>
        <taxon>Pseudomonadati</taxon>
        <taxon>Pseudomonadota</taxon>
        <taxon>Gammaproteobacteria</taxon>
        <taxon>Pseudomonadales</taxon>
        <taxon>Pseudomonadaceae</taxon>
        <taxon>Pseudomonas</taxon>
    </lineage>
</organism>
<evidence type="ECO:0000313" key="1">
    <source>
        <dbReference type="EMBL" id="NWB98670.1"/>
    </source>
</evidence>
<keyword evidence="1" id="KW-0378">Hydrolase</keyword>
<dbReference type="CDD" id="cd00085">
    <property type="entry name" value="HNHc"/>
    <property type="match status" value="1"/>
</dbReference>
<dbReference type="AlphaFoldDB" id="A0A7Y8C3K2"/>